<dbReference type="InterPro" id="IPR036388">
    <property type="entry name" value="WH-like_DNA-bd_sf"/>
</dbReference>
<dbReference type="InterPro" id="IPR050211">
    <property type="entry name" value="FOX_domain-containing"/>
</dbReference>
<dbReference type="GO" id="GO:0000978">
    <property type="term" value="F:RNA polymerase II cis-regulatory region sequence-specific DNA binding"/>
    <property type="evidence" value="ECO:0007669"/>
    <property type="project" value="TreeGrafter"/>
</dbReference>
<dbReference type="PROSITE" id="PS00658">
    <property type="entry name" value="FORK_HEAD_2"/>
    <property type="match status" value="1"/>
</dbReference>
<dbReference type="GO" id="GO:0005634">
    <property type="term" value="C:nucleus"/>
    <property type="evidence" value="ECO:0007669"/>
    <property type="project" value="UniProtKB-SubCell"/>
</dbReference>
<evidence type="ECO:0000256" key="1">
    <source>
        <dbReference type="ARBA" id="ARBA00023125"/>
    </source>
</evidence>
<dbReference type="GO" id="GO:0030154">
    <property type="term" value="P:cell differentiation"/>
    <property type="evidence" value="ECO:0007669"/>
    <property type="project" value="TreeGrafter"/>
</dbReference>
<dbReference type="PROSITE" id="PS50039">
    <property type="entry name" value="FORK_HEAD_3"/>
    <property type="match status" value="1"/>
</dbReference>
<dbReference type="SUPFAM" id="SSF46785">
    <property type="entry name" value="Winged helix' DNA-binding domain"/>
    <property type="match status" value="1"/>
</dbReference>
<dbReference type="PANTHER" id="PTHR11829:SF388">
    <property type="entry name" value="FORK HEAD DOMAIN-CONTAINING PROTEIN L1-RELATED"/>
    <property type="match status" value="1"/>
</dbReference>
<organism evidence="6 7">
    <name type="scientific">Acrobeloides nanus</name>
    <dbReference type="NCBI Taxonomy" id="290746"/>
    <lineage>
        <taxon>Eukaryota</taxon>
        <taxon>Metazoa</taxon>
        <taxon>Ecdysozoa</taxon>
        <taxon>Nematoda</taxon>
        <taxon>Chromadorea</taxon>
        <taxon>Rhabditida</taxon>
        <taxon>Tylenchina</taxon>
        <taxon>Cephalobomorpha</taxon>
        <taxon>Cephaloboidea</taxon>
        <taxon>Cephalobidae</taxon>
        <taxon>Acrobeloides</taxon>
    </lineage>
</organism>
<evidence type="ECO:0000259" key="5">
    <source>
        <dbReference type="PROSITE" id="PS50039"/>
    </source>
</evidence>
<feature type="coiled-coil region" evidence="4">
    <location>
        <begin position="210"/>
        <end position="265"/>
    </location>
</feature>
<feature type="DNA-binding region" description="Fork-head" evidence="3">
    <location>
        <begin position="56"/>
        <end position="155"/>
    </location>
</feature>
<dbReference type="PANTHER" id="PTHR11829">
    <property type="entry name" value="FORKHEAD BOX PROTEIN"/>
    <property type="match status" value="1"/>
</dbReference>
<dbReference type="Proteomes" id="UP000887540">
    <property type="component" value="Unplaced"/>
</dbReference>
<evidence type="ECO:0000256" key="4">
    <source>
        <dbReference type="SAM" id="Coils"/>
    </source>
</evidence>
<keyword evidence="4" id="KW-0175">Coiled coil</keyword>
<evidence type="ECO:0000313" key="6">
    <source>
        <dbReference type="Proteomes" id="UP000887540"/>
    </source>
</evidence>
<keyword evidence="1 3" id="KW-0238">DNA-binding</keyword>
<keyword evidence="2 3" id="KW-0539">Nucleus</keyword>
<dbReference type="Pfam" id="PF00250">
    <property type="entry name" value="Forkhead"/>
    <property type="match status" value="1"/>
</dbReference>
<proteinExistence type="predicted"/>
<keyword evidence="6" id="KW-1185">Reference proteome</keyword>
<dbReference type="Gene3D" id="1.10.10.10">
    <property type="entry name" value="Winged helix-like DNA-binding domain superfamily/Winged helix DNA-binding domain"/>
    <property type="match status" value="1"/>
</dbReference>
<accession>A0A914DR93</accession>
<sequence length="309" mass="36208">MEAGQVIYSNSTSSTNATVNVNNEESSNLDDIGDEDLTQWFEELRTCKEEGNENEKPIYSYATLIAMAIRDSPQKRLTLAQIYKYIESRFPYYRNSNRKEGWQNSIRHNLSLDICFEMLSKDGKYGRNDRKRNYWTLAVDYDTIFKNGNFRRRRLTQLTKMKHSSSTTERLETNENITNSGSYEAEIQTSQSPNTMNDLTLNKGIKCENCIEIQQELNELRSENEKLEREREIAYEHSEAIAKTLENSLEEIRKLKEENERLKASMWSQSVRDPSHNKKKRLYNVPMTVVNVDNGYIQKNQYLNDSNII</sequence>
<dbReference type="GO" id="GO:0000981">
    <property type="term" value="F:DNA-binding transcription factor activity, RNA polymerase II-specific"/>
    <property type="evidence" value="ECO:0007669"/>
    <property type="project" value="TreeGrafter"/>
</dbReference>
<protein>
    <submittedName>
        <fullName evidence="7">Fork-head domain-containing protein</fullName>
    </submittedName>
</protein>
<evidence type="ECO:0000313" key="7">
    <source>
        <dbReference type="WBParaSite" id="ACRNAN_scaffold3523.g15071.t1"/>
    </source>
</evidence>
<dbReference type="PRINTS" id="PR00053">
    <property type="entry name" value="FORKHEAD"/>
</dbReference>
<dbReference type="InterPro" id="IPR030456">
    <property type="entry name" value="TF_fork_head_CS_2"/>
</dbReference>
<dbReference type="AlphaFoldDB" id="A0A914DR93"/>
<evidence type="ECO:0000256" key="3">
    <source>
        <dbReference type="PROSITE-ProRule" id="PRU00089"/>
    </source>
</evidence>
<dbReference type="SMART" id="SM00339">
    <property type="entry name" value="FH"/>
    <property type="match status" value="1"/>
</dbReference>
<name>A0A914DR93_9BILA</name>
<evidence type="ECO:0000256" key="2">
    <source>
        <dbReference type="ARBA" id="ARBA00023242"/>
    </source>
</evidence>
<dbReference type="WBParaSite" id="ACRNAN_scaffold3523.g15071.t1">
    <property type="protein sequence ID" value="ACRNAN_scaffold3523.g15071.t1"/>
    <property type="gene ID" value="ACRNAN_scaffold3523.g15071"/>
</dbReference>
<dbReference type="InterPro" id="IPR001766">
    <property type="entry name" value="Fork_head_dom"/>
</dbReference>
<dbReference type="GO" id="GO:0009653">
    <property type="term" value="P:anatomical structure morphogenesis"/>
    <property type="evidence" value="ECO:0007669"/>
    <property type="project" value="TreeGrafter"/>
</dbReference>
<dbReference type="InterPro" id="IPR036390">
    <property type="entry name" value="WH_DNA-bd_sf"/>
</dbReference>
<reference evidence="7" key="1">
    <citation type="submission" date="2022-11" db="UniProtKB">
        <authorList>
            <consortium name="WormBaseParasite"/>
        </authorList>
    </citation>
    <scope>IDENTIFICATION</scope>
</reference>
<comment type="subcellular location">
    <subcellularLocation>
        <location evidence="3">Nucleus</location>
    </subcellularLocation>
</comment>
<dbReference type="FunFam" id="1.10.10.10:FF:000598">
    <property type="entry name" value="forkhead box protein I1 isoform X2"/>
    <property type="match status" value="1"/>
</dbReference>
<feature type="domain" description="Fork-head" evidence="5">
    <location>
        <begin position="56"/>
        <end position="155"/>
    </location>
</feature>